<feature type="domain" description="PIN" evidence="5">
    <location>
        <begin position="3"/>
        <end position="116"/>
    </location>
</feature>
<dbReference type="Pfam" id="PF01850">
    <property type="entry name" value="PIN"/>
    <property type="match status" value="1"/>
</dbReference>
<evidence type="ECO:0000313" key="7">
    <source>
        <dbReference type="Proteomes" id="UP000537775"/>
    </source>
</evidence>
<keyword evidence="3" id="KW-0378">Hydrolase</keyword>
<dbReference type="Proteomes" id="UP000537775">
    <property type="component" value="Unassembled WGS sequence"/>
</dbReference>
<dbReference type="Gene3D" id="3.40.50.1010">
    <property type="entry name" value="5'-nuclease"/>
    <property type="match status" value="1"/>
</dbReference>
<dbReference type="PANTHER" id="PTHR36173">
    <property type="entry name" value="RIBONUCLEASE VAPC16-RELATED"/>
    <property type="match status" value="1"/>
</dbReference>
<sequence>MRILLDTHLVLWWLADAPELSPRHRALIEDGSNEVLVSSVSVAEIAIKASLGKLDAPAGLVDALRTSGFGELDFIAAHAEVLRGLPWHHRDPFDRMLVAQALVEGLLLLTVDSRVRAYFVE</sequence>
<dbReference type="EMBL" id="JACHML010000001">
    <property type="protein sequence ID" value="MBB6392691.1"/>
    <property type="molecule type" value="Genomic_DNA"/>
</dbReference>
<comment type="caution">
    <text evidence="6">The sequence shown here is derived from an EMBL/GenBank/DDBJ whole genome shotgun (WGS) entry which is preliminary data.</text>
</comment>
<keyword evidence="7" id="KW-1185">Reference proteome</keyword>
<evidence type="ECO:0000256" key="1">
    <source>
        <dbReference type="ARBA" id="ARBA00022722"/>
    </source>
</evidence>
<reference evidence="6 7" key="1">
    <citation type="submission" date="2020-08" db="EMBL/GenBank/DDBJ databases">
        <title>Sequencing the genomes of 1000 actinobacteria strains.</title>
        <authorList>
            <person name="Klenk H.-P."/>
        </authorList>
    </citation>
    <scope>NUCLEOTIDE SEQUENCE [LARGE SCALE GENOMIC DNA]</scope>
    <source>
        <strain evidence="6 7">DSM 12511</strain>
    </source>
</reference>
<dbReference type="GO" id="GO:0004518">
    <property type="term" value="F:nuclease activity"/>
    <property type="evidence" value="ECO:0007669"/>
    <property type="project" value="UniProtKB-KW"/>
</dbReference>
<dbReference type="AlphaFoldDB" id="A0A7X0FS59"/>
<dbReference type="GO" id="GO:0016787">
    <property type="term" value="F:hydrolase activity"/>
    <property type="evidence" value="ECO:0007669"/>
    <property type="project" value="UniProtKB-KW"/>
</dbReference>
<evidence type="ECO:0000256" key="3">
    <source>
        <dbReference type="ARBA" id="ARBA00022801"/>
    </source>
</evidence>
<gene>
    <name evidence="6" type="ORF">HD594_003004</name>
</gene>
<dbReference type="InterPro" id="IPR052919">
    <property type="entry name" value="TA_system_RNase"/>
</dbReference>
<evidence type="ECO:0000259" key="5">
    <source>
        <dbReference type="Pfam" id="PF01850"/>
    </source>
</evidence>
<protein>
    <submittedName>
        <fullName evidence="6">PIN domain nuclease of toxin-antitoxin system</fullName>
    </submittedName>
</protein>
<proteinExistence type="predicted"/>
<dbReference type="GO" id="GO:0046872">
    <property type="term" value="F:metal ion binding"/>
    <property type="evidence" value="ECO:0007669"/>
    <property type="project" value="UniProtKB-KW"/>
</dbReference>
<evidence type="ECO:0000256" key="2">
    <source>
        <dbReference type="ARBA" id="ARBA00022723"/>
    </source>
</evidence>
<keyword evidence="2" id="KW-0479">Metal-binding</keyword>
<name>A0A7X0FS59_9MICO</name>
<dbReference type="PANTHER" id="PTHR36173:SF2">
    <property type="entry name" value="RIBONUCLEASE VAPC16"/>
    <property type="match status" value="1"/>
</dbReference>
<dbReference type="CDD" id="cd09872">
    <property type="entry name" value="PIN_Sll0205-like"/>
    <property type="match status" value="1"/>
</dbReference>
<evidence type="ECO:0000313" key="6">
    <source>
        <dbReference type="EMBL" id="MBB6392691.1"/>
    </source>
</evidence>
<dbReference type="SUPFAM" id="SSF88723">
    <property type="entry name" value="PIN domain-like"/>
    <property type="match status" value="1"/>
</dbReference>
<dbReference type="InterPro" id="IPR029060">
    <property type="entry name" value="PIN-like_dom_sf"/>
</dbReference>
<evidence type="ECO:0000256" key="4">
    <source>
        <dbReference type="ARBA" id="ARBA00022842"/>
    </source>
</evidence>
<dbReference type="InterPro" id="IPR041705">
    <property type="entry name" value="PIN_Sll0205"/>
</dbReference>
<dbReference type="InterPro" id="IPR002716">
    <property type="entry name" value="PIN_dom"/>
</dbReference>
<dbReference type="RefSeq" id="WP_184751734.1">
    <property type="nucleotide sequence ID" value="NZ_BAAAJR010000001.1"/>
</dbReference>
<organism evidence="6 7">
    <name type="scientific">Microbacterium thalassium</name>
    <dbReference type="NCBI Taxonomy" id="362649"/>
    <lineage>
        <taxon>Bacteria</taxon>
        <taxon>Bacillati</taxon>
        <taxon>Actinomycetota</taxon>
        <taxon>Actinomycetes</taxon>
        <taxon>Micrococcales</taxon>
        <taxon>Microbacteriaceae</taxon>
        <taxon>Microbacterium</taxon>
    </lineage>
</organism>
<accession>A0A7X0FS59</accession>
<keyword evidence="4" id="KW-0460">Magnesium</keyword>
<keyword evidence="1" id="KW-0540">Nuclease</keyword>